<keyword evidence="1" id="KW-0812">Transmembrane</keyword>
<feature type="transmembrane region" description="Helical" evidence="1">
    <location>
        <begin position="60"/>
        <end position="78"/>
    </location>
</feature>
<dbReference type="SUPFAM" id="SSF52540">
    <property type="entry name" value="P-loop containing nucleoside triphosphate hydrolases"/>
    <property type="match status" value="1"/>
</dbReference>
<feature type="domain" description="KAP NTPase" evidence="2">
    <location>
        <begin position="189"/>
        <end position="447"/>
    </location>
</feature>
<dbReference type="PANTHER" id="PTHR22674">
    <property type="entry name" value="NTPASE, KAP FAMILY P-LOOP DOMAIN-CONTAINING 1"/>
    <property type="match status" value="1"/>
</dbReference>
<dbReference type="InterPro" id="IPR027417">
    <property type="entry name" value="P-loop_NTPase"/>
</dbReference>
<dbReference type="Gene3D" id="3.40.50.300">
    <property type="entry name" value="P-loop containing nucleotide triphosphate hydrolases"/>
    <property type="match status" value="1"/>
</dbReference>
<evidence type="ECO:0000259" key="2">
    <source>
        <dbReference type="Pfam" id="PF07693"/>
    </source>
</evidence>
<dbReference type="EMBL" id="WNJQ01000005">
    <property type="protein sequence ID" value="MBC9825578.1"/>
    <property type="molecule type" value="Genomic_DNA"/>
</dbReference>
<feature type="transmembrane region" description="Helical" evidence="1">
    <location>
        <begin position="98"/>
        <end position="116"/>
    </location>
</feature>
<name>A0ABR7TDL3_9LACT</name>
<protein>
    <recommendedName>
        <fullName evidence="2">KAP NTPase domain-containing protein</fullName>
    </recommendedName>
</protein>
<proteinExistence type="predicted"/>
<dbReference type="InterPro" id="IPR052754">
    <property type="entry name" value="NTPase_KAP_P-loop"/>
</dbReference>
<evidence type="ECO:0000256" key="1">
    <source>
        <dbReference type="SAM" id="Phobius"/>
    </source>
</evidence>
<dbReference type="PANTHER" id="PTHR22674:SF6">
    <property type="entry name" value="NTPASE KAP FAMILY P-LOOP DOMAIN-CONTAINING PROTEIN 1"/>
    <property type="match status" value="1"/>
</dbReference>
<sequence length="860" mass="101250">MILNSDKRRTSMKNKLHQYFTDLNEYFSPSKILFNSFISSFLLIWMDYKNLISQFGSDVFGKFMIIFFLVILLFLVFLNYKKLSYSLYAKDLSETDIILISVSINLVSLLCFRIIALYNLNFITIILFFSFLALFGLIFLRVLRIGTDSLKEPVTSITVDLRLIINNEIEYEKNFILGEDAVEYDLLDREPIVNELKSLIKDYNSEERLVIGIEGKWGTGKSTIVNNLSNEIKDNDEILIIDEFNPWVYENNAAMFKGLLDKVFDRETFEISSEELTRIKKSFFSLVFGEKFNGLQNLINETKYDEQALLKRINNYLNKNNRKIVLIIDNLDRLSSDKIVLILSFVHNVLSGIENFIIILAYDQEELNDILLSENISKKYLSKLIQKRIILPVPNKSTIVRISYLSLSNILKGFNIEYSETELQFIVNSLVNQGLELRELKRIINSIILPLRKFTTHKYFTDYFILELIKYFDYDLYLEMYENPDMFITFDSKDYAWDKAKQNNENKEYFDKLSKKHGNYFSLLQLNFSKVKDYLNGSDLNLRTSYTRQDPAYKNAHKNKRIYSADFYSMYFNFSLTKEAEISEKMNEFLVSNNPSKSGTDAAIEYIYSLDIEEQNYSLMHIEYIGDDILLENRIYFIEELLKNLDALSDERPFLGISNRERIIILISELLVVIKDEKTIKSFLNENLNKINDISNLDSLIYWTNSKEKVKIENDNIASIVKEHLGNIIIKIVSNKVNIFDYDLNKKGNLISVYKYYLSEDKDLDELKEYLKGLYNKNTLYKILYEFIFSSTDGSTYEYYVSQDFEKLNDMEMIFELINQTEPEDEKQTIIKEIYFLTKEEIFTSSDMSERGVMNLNYRL</sequence>
<dbReference type="InterPro" id="IPR011646">
    <property type="entry name" value="KAP_P-loop"/>
</dbReference>
<gene>
    <name evidence="3" type="ORF">GLO26_07045</name>
</gene>
<reference evidence="3 4" key="1">
    <citation type="journal article" date="2020" name="Microorganisms">
        <title>New Insight into Antimicrobial Compounds from Food and Marine-Sourced Carnobacterium Species through Phenotype and Genome Analyses.</title>
        <authorList>
            <person name="Begrem S."/>
            <person name="Ivaniuk F."/>
            <person name="Gigout-Chevalier F."/>
            <person name="Kolypczuk L."/>
            <person name="Bonnetot S."/>
            <person name="Leroi F."/>
            <person name="Grovel O."/>
            <person name="Delbarre-Ladrat C."/>
            <person name="Passerini D."/>
        </authorList>
    </citation>
    <scope>NUCLEOTIDE SEQUENCE [LARGE SCALE GENOMIC DNA]</scope>
    <source>
        <strain evidence="3 4">MIP2551</strain>
    </source>
</reference>
<dbReference type="Proteomes" id="UP000638836">
    <property type="component" value="Unassembled WGS sequence"/>
</dbReference>
<comment type="caution">
    <text evidence="3">The sequence shown here is derived from an EMBL/GenBank/DDBJ whole genome shotgun (WGS) entry which is preliminary data.</text>
</comment>
<dbReference type="Pfam" id="PF07693">
    <property type="entry name" value="KAP_NTPase"/>
    <property type="match status" value="1"/>
</dbReference>
<keyword evidence="4" id="KW-1185">Reference proteome</keyword>
<keyword evidence="1" id="KW-0472">Membrane</keyword>
<evidence type="ECO:0000313" key="4">
    <source>
        <dbReference type="Proteomes" id="UP000638836"/>
    </source>
</evidence>
<organism evidence="3 4">
    <name type="scientific">Carnobacterium inhibens</name>
    <dbReference type="NCBI Taxonomy" id="147709"/>
    <lineage>
        <taxon>Bacteria</taxon>
        <taxon>Bacillati</taxon>
        <taxon>Bacillota</taxon>
        <taxon>Bacilli</taxon>
        <taxon>Lactobacillales</taxon>
        <taxon>Carnobacteriaceae</taxon>
        <taxon>Carnobacterium</taxon>
    </lineage>
</organism>
<feature type="transmembrane region" description="Helical" evidence="1">
    <location>
        <begin position="122"/>
        <end position="143"/>
    </location>
</feature>
<evidence type="ECO:0000313" key="3">
    <source>
        <dbReference type="EMBL" id="MBC9825578.1"/>
    </source>
</evidence>
<accession>A0ABR7TDL3</accession>
<keyword evidence="1" id="KW-1133">Transmembrane helix</keyword>